<evidence type="ECO:0000256" key="7">
    <source>
        <dbReference type="ARBA" id="ARBA00023211"/>
    </source>
</evidence>
<dbReference type="AlphaFoldDB" id="A0A926EQQ9"/>
<dbReference type="Proteomes" id="UP000623678">
    <property type="component" value="Unassembled WGS sequence"/>
</dbReference>
<dbReference type="HAMAP" id="MF_00106">
    <property type="entry name" value="UxuA"/>
    <property type="match status" value="1"/>
</dbReference>
<dbReference type="Pfam" id="PF03786">
    <property type="entry name" value="UxuA"/>
    <property type="match status" value="1"/>
</dbReference>
<proteinExistence type="inferred from homology"/>
<sequence>MIMTFRWYGQSFDPIPLEFIRQIPGVSGAVCTLMDVPVGEEWPLEKIMAMKKQVNGAGLTMEVIESVNIHEDIKLGLPTRDVYIENYIKTIRSLHKAGVKVICYNFMPVFDWTRSELAMPLADGSNVMAYDQKIIEKIINPQQMADQLQKDFDGFAMPGWEPERLAQLQILFDQYKNVTHEDLRKNLKYFLERVIPVCEECDVKMAIHPDDPPWDLFGLPRIVNNKENLEKIMNLVDSEYNGITLCTGSFGSDPNNNLPDIIRYFGGKKRIHFAHIRNIKIVHPGEFYETSHLSCDGSFDMYEIMKAFYDIGFQGYVRPDHGRMIWAENGRPGYGLYDRALGITYLNGLWEALVKNHA</sequence>
<evidence type="ECO:0000256" key="6">
    <source>
        <dbReference type="ARBA" id="ARBA00023004"/>
    </source>
</evidence>
<comment type="caution">
    <text evidence="10">The sequence shown here is derived from an EMBL/GenBank/DDBJ whole genome shotgun (WGS) entry which is preliminary data.</text>
</comment>
<reference evidence="10" key="1">
    <citation type="submission" date="2020-08" db="EMBL/GenBank/DDBJ databases">
        <title>Genome public.</title>
        <authorList>
            <person name="Liu C."/>
            <person name="Sun Q."/>
        </authorList>
    </citation>
    <scope>NUCLEOTIDE SEQUENCE</scope>
    <source>
        <strain evidence="10">NSJ-64</strain>
    </source>
</reference>
<name>A0A926EQQ9_9FIRM</name>
<evidence type="ECO:0000256" key="1">
    <source>
        <dbReference type="ARBA" id="ARBA00001794"/>
    </source>
</evidence>
<evidence type="ECO:0000256" key="4">
    <source>
        <dbReference type="ARBA" id="ARBA00007389"/>
    </source>
</evidence>
<comment type="function">
    <text evidence="2 9">Catalyzes the dehydration of D-mannonate.</text>
</comment>
<keyword evidence="7 9" id="KW-0464">Manganese</keyword>
<evidence type="ECO:0000256" key="8">
    <source>
        <dbReference type="ARBA" id="ARBA00023239"/>
    </source>
</evidence>
<dbReference type="InterPro" id="IPR036237">
    <property type="entry name" value="Xyl_isomerase-like_sf"/>
</dbReference>
<keyword evidence="8 9" id="KW-0456">Lyase</keyword>
<keyword evidence="6 9" id="KW-0408">Iron</keyword>
<evidence type="ECO:0000256" key="3">
    <source>
        <dbReference type="ARBA" id="ARBA00004892"/>
    </source>
</evidence>
<dbReference type="GO" id="GO:0008927">
    <property type="term" value="F:mannonate dehydratase activity"/>
    <property type="evidence" value="ECO:0007669"/>
    <property type="project" value="UniProtKB-UniRule"/>
</dbReference>
<dbReference type="InterPro" id="IPR004628">
    <property type="entry name" value="Man_deHydtase"/>
</dbReference>
<evidence type="ECO:0000313" key="10">
    <source>
        <dbReference type="EMBL" id="MBC8584634.1"/>
    </source>
</evidence>
<dbReference type="PANTHER" id="PTHR30387:SF2">
    <property type="entry name" value="MANNONATE DEHYDRATASE"/>
    <property type="match status" value="1"/>
</dbReference>
<dbReference type="PANTHER" id="PTHR30387">
    <property type="entry name" value="MANNONATE DEHYDRATASE"/>
    <property type="match status" value="1"/>
</dbReference>
<comment type="catalytic activity">
    <reaction evidence="1 9">
        <text>D-mannonate = 2-dehydro-3-deoxy-D-gluconate + H2O</text>
        <dbReference type="Rhea" id="RHEA:20097"/>
        <dbReference type="ChEBI" id="CHEBI:15377"/>
        <dbReference type="ChEBI" id="CHEBI:17767"/>
        <dbReference type="ChEBI" id="CHEBI:57990"/>
        <dbReference type="EC" id="4.2.1.8"/>
    </reaction>
</comment>
<comment type="cofactor">
    <cofactor evidence="9">
        <name>Fe(2+)</name>
        <dbReference type="ChEBI" id="CHEBI:29033"/>
    </cofactor>
    <cofactor evidence="9">
        <name>Mn(2+)</name>
        <dbReference type="ChEBI" id="CHEBI:29035"/>
    </cofactor>
</comment>
<organism evidence="10 11">
    <name type="scientific">Youxingia wuxianensis</name>
    <dbReference type="NCBI Taxonomy" id="2763678"/>
    <lineage>
        <taxon>Bacteria</taxon>
        <taxon>Bacillati</taxon>
        <taxon>Bacillota</taxon>
        <taxon>Clostridia</taxon>
        <taxon>Eubacteriales</taxon>
        <taxon>Oscillospiraceae</taxon>
        <taxon>Youxingia</taxon>
    </lineage>
</organism>
<accession>A0A926EQQ9</accession>
<evidence type="ECO:0000256" key="2">
    <source>
        <dbReference type="ARBA" id="ARBA00002713"/>
    </source>
</evidence>
<dbReference type="NCBIfam" id="TIGR00695">
    <property type="entry name" value="uxuA"/>
    <property type="match status" value="1"/>
</dbReference>
<dbReference type="Gene3D" id="3.20.20.150">
    <property type="entry name" value="Divalent-metal-dependent TIM barrel enzymes"/>
    <property type="match status" value="1"/>
</dbReference>
<dbReference type="EMBL" id="JACRTD010000002">
    <property type="protein sequence ID" value="MBC8584634.1"/>
    <property type="molecule type" value="Genomic_DNA"/>
</dbReference>
<keyword evidence="11" id="KW-1185">Reference proteome</keyword>
<comment type="similarity">
    <text evidence="4 9">Belongs to the mannonate dehydratase family.</text>
</comment>
<evidence type="ECO:0000256" key="9">
    <source>
        <dbReference type="HAMAP-Rule" id="MF_00106"/>
    </source>
</evidence>
<evidence type="ECO:0000313" key="11">
    <source>
        <dbReference type="Proteomes" id="UP000623678"/>
    </source>
</evidence>
<dbReference type="SUPFAM" id="SSF51658">
    <property type="entry name" value="Xylose isomerase-like"/>
    <property type="match status" value="1"/>
</dbReference>
<dbReference type="RefSeq" id="WP_262394458.1">
    <property type="nucleotide sequence ID" value="NZ_JACRTD010000002.1"/>
</dbReference>
<dbReference type="GO" id="GO:0030145">
    <property type="term" value="F:manganese ion binding"/>
    <property type="evidence" value="ECO:0007669"/>
    <property type="project" value="TreeGrafter"/>
</dbReference>
<dbReference type="GO" id="GO:0008198">
    <property type="term" value="F:ferrous iron binding"/>
    <property type="evidence" value="ECO:0007669"/>
    <property type="project" value="TreeGrafter"/>
</dbReference>
<dbReference type="PIRSF" id="PIRSF016049">
    <property type="entry name" value="Man_dehyd"/>
    <property type="match status" value="1"/>
</dbReference>
<comment type="pathway">
    <text evidence="3 9">Carbohydrate metabolism; pentose and glucuronate interconversion.</text>
</comment>
<dbReference type="GO" id="GO:0042840">
    <property type="term" value="P:D-glucuronate catabolic process"/>
    <property type="evidence" value="ECO:0007669"/>
    <property type="project" value="TreeGrafter"/>
</dbReference>
<gene>
    <name evidence="9 10" type="primary">uxuA</name>
    <name evidence="10" type="ORF">H8705_03480</name>
</gene>
<dbReference type="NCBIfam" id="NF003027">
    <property type="entry name" value="PRK03906.1"/>
    <property type="match status" value="1"/>
</dbReference>
<evidence type="ECO:0000256" key="5">
    <source>
        <dbReference type="ARBA" id="ARBA00012927"/>
    </source>
</evidence>
<protein>
    <recommendedName>
        <fullName evidence="5 9">Mannonate dehydratase</fullName>
        <ecNumber evidence="5 9">4.2.1.8</ecNumber>
    </recommendedName>
    <alternativeName>
        <fullName evidence="9">D-mannonate hydro-lyase</fullName>
    </alternativeName>
</protein>
<dbReference type="EC" id="4.2.1.8" evidence="5 9"/>